<proteinExistence type="predicted"/>
<keyword evidence="2" id="KW-1185">Reference proteome</keyword>
<dbReference type="Proteomes" id="UP000053989">
    <property type="component" value="Unassembled WGS sequence"/>
</dbReference>
<reference evidence="2" key="2">
    <citation type="submission" date="2015-01" db="EMBL/GenBank/DDBJ databases">
        <title>Evolutionary Origins and Diversification of the Mycorrhizal Mutualists.</title>
        <authorList>
            <consortium name="DOE Joint Genome Institute"/>
            <consortium name="Mycorrhizal Genomics Consortium"/>
            <person name="Kohler A."/>
            <person name="Kuo A."/>
            <person name="Nagy L.G."/>
            <person name="Floudas D."/>
            <person name="Copeland A."/>
            <person name="Barry K.W."/>
            <person name="Cichocki N."/>
            <person name="Veneault-Fourrey C."/>
            <person name="LaButti K."/>
            <person name="Lindquist E.A."/>
            <person name="Lipzen A."/>
            <person name="Lundell T."/>
            <person name="Morin E."/>
            <person name="Murat C."/>
            <person name="Riley R."/>
            <person name="Ohm R."/>
            <person name="Sun H."/>
            <person name="Tunlid A."/>
            <person name="Henrissat B."/>
            <person name="Grigoriev I.V."/>
            <person name="Hibbett D.S."/>
            <person name="Martin F."/>
        </authorList>
    </citation>
    <scope>NUCLEOTIDE SEQUENCE [LARGE SCALE GENOMIC DNA]</scope>
    <source>
        <strain evidence="2">Foug A</strain>
    </source>
</reference>
<evidence type="ECO:0000313" key="2">
    <source>
        <dbReference type="Proteomes" id="UP000053989"/>
    </source>
</evidence>
<evidence type="ECO:0000313" key="1">
    <source>
        <dbReference type="EMBL" id="KIM50160.1"/>
    </source>
</evidence>
<dbReference type="InParanoid" id="A0A0C3CNH0"/>
<organism evidence="1 2">
    <name type="scientific">Scleroderma citrinum Foug A</name>
    <dbReference type="NCBI Taxonomy" id="1036808"/>
    <lineage>
        <taxon>Eukaryota</taxon>
        <taxon>Fungi</taxon>
        <taxon>Dikarya</taxon>
        <taxon>Basidiomycota</taxon>
        <taxon>Agaricomycotina</taxon>
        <taxon>Agaricomycetes</taxon>
        <taxon>Agaricomycetidae</taxon>
        <taxon>Boletales</taxon>
        <taxon>Sclerodermatineae</taxon>
        <taxon>Sclerodermataceae</taxon>
        <taxon>Scleroderma</taxon>
    </lineage>
</organism>
<gene>
    <name evidence="1" type="ORF">SCLCIDRAFT_1225476</name>
</gene>
<dbReference type="EMBL" id="KN822651">
    <property type="protein sequence ID" value="KIM50160.1"/>
    <property type="molecule type" value="Genomic_DNA"/>
</dbReference>
<dbReference type="AlphaFoldDB" id="A0A0C3CNH0"/>
<name>A0A0C3CNH0_9AGAM</name>
<sequence length="75" mass="8373">MVMLGVLARKDGETLSYDMSSYWKVVSQIYKYTLGCGYDRTVDNTSTSTGCPFHEWKVQNGTIATWVSLKALVVA</sequence>
<reference evidence="1 2" key="1">
    <citation type="submission" date="2014-04" db="EMBL/GenBank/DDBJ databases">
        <authorList>
            <consortium name="DOE Joint Genome Institute"/>
            <person name="Kuo A."/>
            <person name="Kohler A."/>
            <person name="Nagy L.G."/>
            <person name="Floudas D."/>
            <person name="Copeland A."/>
            <person name="Barry K.W."/>
            <person name="Cichocki N."/>
            <person name="Veneault-Fourrey C."/>
            <person name="LaButti K."/>
            <person name="Lindquist E.A."/>
            <person name="Lipzen A."/>
            <person name="Lundell T."/>
            <person name="Morin E."/>
            <person name="Murat C."/>
            <person name="Sun H."/>
            <person name="Tunlid A."/>
            <person name="Henrissat B."/>
            <person name="Grigoriev I.V."/>
            <person name="Hibbett D.S."/>
            <person name="Martin F."/>
            <person name="Nordberg H.P."/>
            <person name="Cantor M.N."/>
            <person name="Hua S.X."/>
        </authorList>
    </citation>
    <scope>NUCLEOTIDE SEQUENCE [LARGE SCALE GENOMIC DNA]</scope>
    <source>
        <strain evidence="1 2">Foug A</strain>
    </source>
</reference>
<accession>A0A0C3CNH0</accession>
<protein>
    <submittedName>
        <fullName evidence="1">Uncharacterized protein</fullName>
    </submittedName>
</protein>
<dbReference type="HOGENOM" id="CLU_2672569_0_0_1"/>